<feature type="domain" description="Phage tail assembly chaperone-like" evidence="1">
    <location>
        <begin position="94"/>
        <end position="150"/>
    </location>
</feature>
<organism evidence="2 3">
    <name type="scientific">Gemmobacter caeni</name>
    <dbReference type="NCBI Taxonomy" id="589035"/>
    <lineage>
        <taxon>Bacteria</taxon>
        <taxon>Pseudomonadati</taxon>
        <taxon>Pseudomonadota</taxon>
        <taxon>Alphaproteobacteria</taxon>
        <taxon>Rhodobacterales</taxon>
        <taxon>Paracoccaceae</taxon>
        <taxon>Gemmobacter</taxon>
    </lineage>
</organism>
<evidence type="ECO:0000313" key="3">
    <source>
        <dbReference type="Proteomes" id="UP000244224"/>
    </source>
</evidence>
<sequence length="151" mass="16483">MPAFIVYSSLEGGTDRTVIRYGEAPAEDIEDQAGTNEIAVAVLASQLDNFYTYARIVEDAPENTSGSYVAQIKYYPGDQSFGFFIGSSISSDITVKQQRDILLADSDWTQLADAPLTATKKAQWATYRQALRDISSQPGYPGSVTWPTPPS</sequence>
<protein>
    <submittedName>
        <fullName evidence="2">Phage tail assembly chaperone</fullName>
    </submittedName>
</protein>
<comment type="caution">
    <text evidence="2">The sequence shown here is derived from an EMBL/GenBank/DDBJ whole genome shotgun (WGS) entry which is preliminary data.</text>
</comment>
<dbReference type="RefSeq" id="WP_108129333.1">
    <property type="nucleotide sequence ID" value="NZ_QBKP01000008.1"/>
</dbReference>
<dbReference type="InterPro" id="IPR031893">
    <property type="entry name" value="Phage_tail_APC"/>
</dbReference>
<accession>A0A2T6AZ33</accession>
<dbReference type="Proteomes" id="UP000244224">
    <property type="component" value="Unassembled WGS sequence"/>
</dbReference>
<proteinExistence type="predicted"/>
<reference evidence="2 3" key="1">
    <citation type="submission" date="2018-04" db="EMBL/GenBank/DDBJ databases">
        <title>Genomic Encyclopedia of Archaeal and Bacterial Type Strains, Phase II (KMG-II): from individual species to whole genera.</title>
        <authorList>
            <person name="Goeker M."/>
        </authorList>
    </citation>
    <scope>NUCLEOTIDE SEQUENCE [LARGE SCALE GENOMIC DNA]</scope>
    <source>
        <strain evidence="2 3">DSM 21823</strain>
    </source>
</reference>
<dbReference type="OrthoDB" id="1685143at2"/>
<evidence type="ECO:0000313" key="2">
    <source>
        <dbReference type="EMBL" id="PTX49063.1"/>
    </source>
</evidence>
<dbReference type="EMBL" id="QBKP01000008">
    <property type="protein sequence ID" value="PTX49063.1"/>
    <property type="molecule type" value="Genomic_DNA"/>
</dbReference>
<evidence type="ECO:0000259" key="1">
    <source>
        <dbReference type="Pfam" id="PF16778"/>
    </source>
</evidence>
<dbReference type="Pfam" id="PF16778">
    <property type="entry name" value="Phage_tail_APC"/>
    <property type="match status" value="1"/>
</dbReference>
<gene>
    <name evidence="2" type="ORF">C8N34_108173</name>
</gene>
<name>A0A2T6AZ33_9RHOB</name>
<keyword evidence="3" id="KW-1185">Reference proteome</keyword>
<dbReference type="AlphaFoldDB" id="A0A2T6AZ33"/>
<dbReference type="Gene3D" id="6.10.140.1310">
    <property type="match status" value="1"/>
</dbReference>